<dbReference type="GO" id="GO:0006281">
    <property type="term" value="P:DNA repair"/>
    <property type="evidence" value="ECO:0007669"/>
    <property type="project" value="UniProtKB-KW"/>
</dbReference>
<dbReference type="GO" id="GO:0003677">
    <property type="term" value="F:DNA binding"/>
    <property type="evidence" value="ECO:0007669"/>
    <property type="project" value="UniProtKB-KW"/>
</dbReference>
<comment type="caution">
    <text evidence="9">The sequence shown here is derived from an EMBL/GenBank/DDBJ whole genome shotgun (WGS) entry which is preliminary data.</text>
</comment>
<evidence type="ECO:0000256" key="7">
    <source>
        <dbReference type="ARBA" id="ARBA00023204"/>
    </source>
</evidence>
<dbReference type="GO" id="GO:0005524">
    <property type="term" value="F:ATP binding"/>
    <property type="evidence" value="ECO:0007669"/>
    <property type="project" value="UniProtKB-KW"/>
</dbReference>
<keyword evidence="10" id="KW-1185">Reference proteome</keyword>
<dbReference type="OrthoDB" id="306181at2"/>
<keyword evidence="7" id="KW-0234">DNA repair</keyword>
<dbReference type="AlphaFoldDB" id="A0A401UUB0"/>
<dbReference type="InterPro" id="IPR011604">
    <property type="entry name" value="PDDEXK-like_dom_sf"/>
</dbReference>
<proteinExistence type="predicted"/>
<feature type="domain" description="PD-(D/E)XK endonuclease-like" evidence="8">
    <location>
        <begin position="99"/>
        <end position="236"/>
    </location>
</feature>
<keyword evidence="3" id="KW-0378">Hydrolase</keyword>
<dbReference type="GO" id="GO:0016787">
    <property type="term" value="F:hydrolase activity"/>
    <property type="evidence" value="ECO:0007669"/>
    <property type="project" value="UniProtKB-KW"/>
</dbReference>
<evidence type="ECO:0000259" key="8">
    <source>
        <dbReference type="Pfam" id="PF12705"/>
    </source>
</evidence>
<organism evidence="9 10">
    <name type="scientific">Clostridium tagluense</name>
    <dbReference type="NCBI Taxonomy" id="360422"/>
    <lineage>
        <taxon>Bacteria</taxon>
        <taxon>Bacillati</taxon>
        <taxon>Bacillota</taxon>
        <taxon>Clostridia</taxon>
        <taxon>Eubacteriales</taxon>
        <taxon>Clostridiaceae</taxon>
        <taxon>Clostridium</taxon>
    </lineage>
</organism>
<name>A0A401UUB0_9CLOT</name>
<dbReference type="Proteomes" id="UP000287872">
    <property type="component" value="Unassembled WGS sequence"/>
</dbReference>
<keyword evidence="4" id="KW-0347">Helicase</keyword>
<dbReference type="RefSeq" id="WP_125006311.1">
    <property type="nucleotide sequence ID" value="NZ_BHYK01000055.1"/>
</dbReference>
<dbReference type="EMBL" id="BHYK01000055">
    <property type="protein sequence ID" value="GCD13084.1"/>
    <property type="molecule type" value="Genomic_DNA"/>
</dbReference>
<protein>
    <recommendedName>
        <fullName evidence="8">PD-(D/E)XK endonuclease-like domain-containing protein</fullName>
    </recommendedName>
</protein>
<sequence>MLDIRKLNYVYYSQNLLNTFDKCPFRFKIKYLDNIRWKKDSISDEDYYENMNMGLDFHLIAQRYFSNIPVVINDSNTELLHWTNSLREKFTILDENIYLPEYEIKMRKDNIRIQAKYDLIIIKPNNKIEIWDWKTENRKLDYKEVSKRMQAIVYMYILGERSLEIFDRDICSENISMKFWQPQFKEDIITINYSESKHRINEEKIMQLTRRLDNYDFSLDFNIELYSKQCKYCEFAGNTQVCDAFISVH</sequence>
<gene>
    <name evidence="9" type="ORF">Ctaglu_47070</name>
</gene>
<evidence type="ECO:0000256" key="2">
    <source>
        <dbReference type="ARBA" id="ARBA00022763"/>
    </source>
</evidence>
<dbReference type="InterPro" id="IPR038726">
    <property type="entry name" value="PDDEXK_AddAB-type"/>
</dbReference>
<evidence type="ECO:0000256" key="1">
    <source>
        <dbReference type="ARBA" id="ARBA00022741"/>
    </source>
</evidence>
<dbReference type="Gene3D" id="3.90.320.10">
    <property type="match status" value="1"/>
</dbReference>
<evidence type="ECO:0000313" key="10">
    <source>
        <dbReference type="Proteomes" id="UP000287872"/>
    </source>
</evidence>
<keyword evidence="2" id="KW-0227">DNA damage</keyword>
<evidence type="ECO:0000256" key="6">
    <source>
        <dbReference type="ARBA" id="ARBA00023125"/>
    </source>
</evidence>
<keyword evidence="6" id="KW-0238">DNA-binding</keyword>
<dbReference type="Pfam" id="PF12705">
    <property type="entry name" value="PDDEXK_1"/>
    <property type="match status" value="2"/>
</dbReference>
<dbReference type="GO" id="GO:0004386">
    <property type="term" value="F:helicase activity"/>
    <property type="evidence" value="ECO:0007669"/>
    <property type="project" value="UniProtKB-KW"/>
</dbReference>
<evidence type="ECO:0000256" key="4">
    <source>
        <dbReference type="ARBA" id="ARBA00022806"/>
    </source>
</evidence>
<reference evidence="9 10" key="1">
    <citation type="submission" date="2018-11" db="EMBL/GenBank/DDBJ databases">
        <title>Genome sequencing and assembly of Clostridium tagluense strain A121.</title>
        <authorList>
            <person name="Murakami T."/>
            <person name="Segawa T."/>
            <person name="Shcherbakova V.A."/>
            <person name="Mori H."/>
            <person name="Yoshimura Y."/>
        </authorList>
    </citation>
    <scope>NUCLEOTIDE SEQUENCE [LARGE SCALE GENOMIC DNA]</scope>
    <source>
        <strain evidence="9 10">A121</strain>
    </source>
</reference>
<accession>A0A401UUB0</accession>
<evidence type="ECO:0000256" key="3">
    <source>
        <dbReference type="ARBA" id="ARBA00022801"/>
    </source>
</evidence>
<evidence type="ECO:0000256" key="5">
    <source>
        <dbReference type="ARBA" id="ARBA00022840"/>
    </source>
</evidence>
<keyword evidence="1" id="KW-0547">Nucleotide-binding</keyword>
<feature type="domain" description="PD-(D/E)XK endonuclease-like" evidence="8">
    <location>
        <begin position="13"/>
        <end position="69"/>
    </location>
</feature>
<evidence type="ECO:0000313" key="9">
    <source>
        <dbReference type="EMBL" id="GCD13084.1"/>
    </source>
</evidence>
<keyword evidence="5" id="KW-0067">ATP-binding</keyword>